<accession>A0ABR2N5M3</accession>
<keyword evidence="2" id="KW-0238">DNA-binding</keyword>
<evidence type="ECO:0000256" key="1">
    <source>
        <dbReference type="SAM" id="MobiDB-lite"/>
    </source>
</evidence>
<proteinExistence type="predicted"/>
<comment type="caution">
    <text evidence="2">The sequence shown here is derived from an EMBL/GenBank/DDBJ whole genome shotgun (WGS) entry which is preliminary data.</text>
</comment>
<feature type="compositionally biased region" description="Basic and acidic residues" evidence="1">
    <location>
        <begin position="1"/>
        <end position="11"/>
    </location>
</feature>
<evidence type="ECO:0000313" key="2">
    <source>
        <dbReference type="EMBL" id="KAK8971424.1"/>
    </source>
</evidence>
<protein>
    <submittedName>
        <fullName evidence="2">DNA-binding protein RHL1</fullName>
    </submittedName>
</protein>
<dbReference type="EMBL" id="JBBWWR010000001">
    <property type="protein sequence ID" value="KAK8971424.1"/>
    <property type="molecule type" value="Genomic_DNA"/>
</dbReference>
<dbReference type="PANTHER" id="PTHR35698">
    <property type="entry name" value="DNA-BINDING PROTEIN RHL1"/>
    <property type="match status" value="1"/>
</dbReference>
<feature type="region of interest" description="Disordered" evidence="1">
    <location>
        <begin position="1"/>
        <end position="23"/>
    </location>
</feature>
<evidence type="ECO:0000313" key="3">
    <source>
        <dbReference type="Proteomes" id="UP001412067"/>
    </source>
</evidence>
<sequence>MGRKAEREEKGPPSVDPEAEEKKRLRSLAVSKKILRRSPANASAPLGPSKAVVKLQGRDIVKRGQRKSRYLFSFPGLIAPLSGGKVGELANLSTKNPVLYLEFPQGRLKLFGTHVYPKNKYLTLQLSKSAKGVMCEDVFESLIVFSEARWIGLKEENPEENQLEFPKDLKEEKDSDYDFKGGAGIAYEEASGGQKFVKEYFEPSSPENEFQYAGSDDNCTVKGKDEKKTIETTPIRQSARMSGKTSKKQSGLQMIRLVQKALVIRGSGLLQRKNLNQSRLKLLLEMAISLVERVGLDLKLQP</sequence>
<dbReference type="InterPro" id="IPR038859">
    <property type="entry name" value="RHL1"/>
</dbReference>
<organism evidence="2 3">
    <name type="scientific">Platanthera guangdongensis</name>
    <dbReference type="NCBI Taxonomy" id="2320717"/>
    <lineage>
        <taxon>Eukaryota</taxon>
        <taxon>Viridiplantae</taxon>
        <taxon>Streptophyta</taxon>
        <taxon>Embryophyta</taxon>
        <taxon>Tracheophyta</taxon>
        <taxon>Spermatophyta</taxon>
        <taxon>Magnoliopsida</taxon>
        <taxon>Liliopsida</taxon>
        <taxon>Asparagales</taxon>
        <taxon>Orchidaceae</taxon>
        <taxon>Orchidoideae</taxon>
        <taxon>Orchideae</taxon>
        <taxon>Orchidinae</taxon>
        <taxon>Platanthera</taxon>
    </lineage>
</organism>
<reference evidence="2 3" key="1">
    <citation type="journal article" date="2022" name="Nat. Plants">
        <title>Genomes of leafy and leafless Platanthera orchids illuminate the evolution of mycoheterotrophy.</title>
        <authorList>
            <person name="Li M.H."/>
            <person name="Liu K.W."/>
            <person name="Li Z."/>
            <person name="Lu H.C."/>
            <person name="Ye Q.L."/>
            <person name="Zhang D."/>
            <person name="Wang J.Y."/>
            <person name="Li Y.F."/>
            <person name="Zhong Z.M."/>
            <person name="Liu X."/>
            <person name="Yu X."/>
            <person name="Liu D.K."/>
            <person name="Tu X.D."/>
            <person name="Liu B."/>
            <person name="Hao Y."/>
            <person name="Liao X.Y."/>
            <person name="Jiang Y.T."/>
            <person name="Sun W.H."/>
            <person name="Chen J."/>
            <person name="Chen Y.Q."/>
            <person name="Ai Y."/>
            <person name="Zhai J.W."/>
            <person name="Wu S.S."/>
            <person name="Zhou Z."/>
            <person name="Hsiao Y.Y."/>
            <person name="Wu W.L."/>
            <person name="Chen Y.Y."/>
            <person name="Lin Y.F."/>
            <person name="Hsu J.L."/>
            <person name="Li C.Y."/>
            <person name="Wang Z.W."/>
            <person name="Zhao X."/>
            <person name="Zhong W.Y."/>
            <person name="Ma X.K."/>
            <person name="Ma L."/>
            <person name="Huang J."/>
            <person name="Chen G.Z."/>
            <person name="Huang M.Z."/>
            <person name="Huang L."/>
            <person name="Peng D.H."/>
            <person name="Luo Y.B."/>
            <person name="Zou S.Q."/>
            <person name="Chen S.P."/>
            <person name="Lan S."/>
            <person name="Tsai W.C."/>
            <person name="Van de Peer Y."/>
            <person name="Liu Z.J."/>
        </authorList>
    </citation>
    <scope>NUCLEOTIDE SEQUENCE [LARGE SCALE GENOMIC DNA]</scope>
    <source>
        <strain evidence="2">Lor288</strain>
    </source>
</reference>
<gene>
    <name evidence="2" type="primary">RHL1</name>
    <name evidence="2" type="ORF">KSP40_PGU003895</name>
</gene>
<keyword evidence="3" id="KW-1185">Reference proteome</keyword>
<dbReference type="Proteomes" id="UP001412067">
    <property type="component" value="Unassembled WGS sequence"/>
</dbReference>
<dbReference type="PANTHER" id="PTHR35698:SF2">
    <property type="entry name" value="DNA-BINDING PROTEIN RHL1"/>
    <property type="match status" value="1"/>
</dbReference>
<name>A0ABR2N5M3_9ASPA</name>
<feature type="region of interest" description="Disordered" evidence="1">
    <location>
        <begin position="208"/>
        <end position="227"/>
    </location>
</feature>
<dbReference type="GO" id="GO:0003677">
    <property type="term" value="F:DNA binding"/>
    <property type="evidence" value="ECO:0007669"/>
    <property type="project" value="UniProtKB-KW"/>
</dbReference>